<dbReference type="CDD" id="cd19499">
    <property type="entry name" value="RecA-like_ClpB_Hsp104-like"/>
    <property type="match status" value="1"/>
</dbReference>
<keyword evidence="2 5" id="KW-0067">ATP-binding</keyword>
<dbReference type="SMART" id="SM00382">
    <property type="entry name" value="AAA"/>
    <property type="match status" value="2"/>
</dbReference>
<reference evidence="5" key="2">
    <citation type="submission" date="2020-01" db="EMBL/GenBank/DDBJ databases">
        <authorList>
            <person name="Campanaro S."/>
        </authorList>
    </citation>
    <scope>NUCLEOTIDE SEQUENCE</scope>
    <source>
        <strain evidence="5">AS06rmzACSIP_7</strain>
    </source>
</reference>
<proteinExistence type="predicted"/>
<dbReference type="GO" id="GO:0005524">
    <property type="term" value="F:ATP binding"/>
    <property type="evidence" value="ECO:0007669"/>
    <property type="project" value="UniProtKB-KW"/>
</dbReference>
<dbReference type="CDD" id="cd00009">
    <property type="entry name" value="AAA"/>
    <property type="match status" value="1"/>
</dbReference>
<dbReference type="InterPro" id="IPR003959">
    <property type="entry name" value="ATPase_AAA_core"/>
</dbReference>
<dbReference type="SUPFAM" id="SSF52540">
    <property type="entry name" value="P-loop containing nucleoside triphosphate hydrolases"/>
    <property type="match status" value="2"/>
</dbReference>
<comment type="caution">
    <text evidence="5">The sequence shown here is derived from an EMBL/GenBank/DDBJ whole genome shotgun (WGS) entry which is preliminary data.</text>
</comment>
<dbReference type="PANTHER" id="PTHR11638:SF175">
    <property type="entry name" value="ATP-DEPENDENT CLP PROTEASE, ATP-BINDING SUBUNIT CLPC"/>
    <property type="match status" value="1"/>
</dbReference>
<accession>A0A971S0T6</accession>
<organism evidence="5 6">
    <name type="scientific">Syntrophorhabdus aromaticivorans</name>
    <dbReference type="NCBI Taxonomy" id="328301"/>
    <lineage>
        <taxon>Bacteria</taxon>
        <taxon>Pseudomonadati</taxon>
        <taxon>Thermodesulfobacteriota</taxon>
        <taxon>Syntrophorhabdia</taxon>
        <taxon>Syntrophorhabdales</taxon>
        <taxon>Syntrophorhabdaceae</taxon>
        <taxon>Syntrophorhabdus</taxon>
    </lineage>
</organism>
<dbReference type="Proteomes" id="UP000777265">
    <property type="component" value="Unassembled WGS sequence"/>
</dbReference>
<gene>
    <name evidence="5" type="ORF">GXY80_08120</name>
</gene>
<dbReference type="Pfam" id="PF17871">
    <property type="entry name" value="AAA_lid_9"/>
    <property type="match status" value="1"/>
</dbReference>
<sequence length="744" mass="83248">MILNHLCELVTKHYPNGRWTLPRILFVWAMHDEDGNLARLLSHAKATVHAFALALEPYINDCLIEDQRLLTRAIVETRKKPVTGYDVLSVLCDSPDHRIYVALESAGIDMMEFALNVARAVREGWSRPLEENTKPARNDSVLLQYGRDLTSLAEKGDFDDLSDRPGEIDRLFEVLLRKRKRNAMLTGPAGVGKTALVELLSRHIARNNAPSRLVGTRVYEISMGSVLAGTTLRGMFEERLSKVMEALTACQPAILFIDEAHLVWGAGRAEGAPMDAANILKPLLGGSKVSVIGATTTGEYHRYIARDPALARRFQEVKIEEPEKETVLTILECHARTLEAHHGIRIGAEILSEVWEATERHLSNRTQPDKSVDLLDSASVLVEREERHEMEIEDLYRVLSRQTGRMMSALGEGRPKDLKNLEERLNRRVIAQEEAVKRIVSTLISRRYGEGGPGRPLGTFLFSGATGVGKTELARTLALEYFGSMKDFLHIDLAEYSGYDGVHKLIGTPYGFSPGAGEGVLTRWLEERSSGVVLFDEIEKAHPEVHKLLMGFLDEGRITSGMGERFDVRRCIAILTTNVLTHRDVERVRLGFSTIEGPADPFALLSRYFPEEFLGRLDEIIVFRTPTASEFRKILNQKAHEALARLQEKGVFLVYDPERLLDYLLAGTGKPWGGVRDMVRLVERRLIQPIALQLLDFDGGEWVCIELTESFYRHGALSPTPLTQRPPVFEPPPGFSGKPATPGS</sequence>
<keyword evidence="5" id="KW-0378">Hydrolase</keyword>
<keyword evidence="5" id="KW-0645">Protease</keyword>
<dbReference type="InterPro" id="IPR003593">
    <property type="entry name" value="AAA+_ATPase"/>
</dbReference>
<dbReference type="InterPro" id="IPR041546">
    <property type="entry name" value="ClpA/ClpB_AAA_lid"/>
</dbReference>
<evidence type="ECO:0000313" key="6">
    <source>
        <dbReference type="Proteomes" id="UP000777265"/>
    </source>
</evidence>
<keyword evidence="1" id="KW-0547">Nucleotide-binding</keyword>
<dbReference type="Gene3D" id="3.40.50.300">
    <property type="entry name" value="P-loop containing nucleotide triphosphate hydrolases"/>
    <property type="match status" value="2"/>
</dbReference>
<name>A0A971S0T6_9BACT</name>
<reference evidence="5" key="1">
    <citation type="journal article" date="2020" name="Biotechnol. Biofuels">
        <title>New insights from the biogas microbiome by comprehensive genome-resolved metagenomics of nearly 1600 species originating from multiple anaerobic digesters.</title>
        <authorList>
            <person name="Campanaro S."/>
            <person name="Treu L."/>
            <person name="Rodriguez-R L.M."/>
            <person name="Kovalovszki A."/>
            <person name="Ziels R.M."/>
            <person name="Maus I."/>
            <person name="Zhu X."/>
            <person name="Kougias P.G."/>
            <person name="Basile A."/>
            <person name="Luo G."/>
            <person name="Schluter A."/>
            <person name="Konstantinidis K.T."/>
            <person name="Angelidaki I."/>
        </authorList>
    </citation>
    <scope>NUCLEOTIDE SEQUENCE</scope>
    <source>
        <strain evidence="5">AS06rmzACSIP_7</strain>
    </source>
</reference>
<feature type="domain" description="AAA+ ATPase" evidence="4">
    <location>
        <begin position="456"/>
        <end position="627"/>
    </location>
</feature>
<dbReference type="EMBL" id="JAAYEE010000132">
    <property type="protein sequence ID" value="NLW35431.1"/>
    <property type="molecule type" value="Genomic_DNA"/>
</dbReference>
<feature type="region of interest" description="Disordered" evidence="3">
    <location>
        <begin position="722"/>
        <end position="744"/>
    </location>
</feature>
<dbReference type="GO" id="GO:0016887">
    <property type="term" value="F:ATP hydrolysis activity"/>
    <property type="evidence" value="ECO:0007669"/>
    <property type="project" value="InterPro"/>
</dbReference>
<dbReference type="GO" id="GO:0006508">
    <property type="term" value="P:proteolysis"/>
    <property type="evidence" value="ECO:0007669"/>
    <property type="project" value="UniProtKB-KW"/>
</dbReference>
<evidence type="ECO:0000259" key="4">
    <source>
        <dbReference type="SMART" id="SM00382"/>
    </source>
</evidence>
<dbReference type="GO" id="GO:0008233">
    <property type="term" value="F:peptidase activity"/>
    <property type="evidence" value="ECO:0007669"/>
    <property type="project" value="UniProtKB-KW"/>
</dbReference>
<protein>
    <submittedName>
        <fullName evidence="5">ATP-dependent Clp protease ATP-binding subunit</fullName>
    </submittedName>
</protein>
<dbReference type="GO" id="GO:0034605">
    <property type="term" value="P:cellular response to heat"/>
    <property type="evidence" value="ECO:0007669"/>
    <property type="project" value="TreeGrafter"/>
</dbReference>
<dbReference type="InterPro" id="IPR001270">
    <property type="entry name" value="ClpA/B"/>
</dbReference>
<feature type="domain" description="AAA+ ATPase" evidence="4">
    <location>
        <begin position="179"/>
        <end position="324"/>
    </location>
</feature>
<dbReference type="PRINTS" id="PR00300">
    <property type="entry name" value="CLPPROTEASEA"/>
</dbReference>
<dbReference type="Pfam" id="PF00004">
    <property type="entry name" value="AAA"/>
    <property type="match status" value="1"/>
</dbReference>
<dbReference type="AlphaFoldDB" id="A0A971S0T6"/>
<evidence type="ECO:0000313" key="5">
    <source>
        <dbReference type="EMBL" id="NLW35431.1"/>
    </source>
</evidence>
<dbReference type="Gene3D" id="1.10.8.60">
    <property type="match status" value="1"/>
</dbReference>
<dbReference type="PANTHER" id="PTHR11638">
    <property type="entry name" value="ATP-DEPENDENT CLP PROTEASE"/>
    <property type="match status" value="1"/>
</dbReference>
<evidence type="ECO:0000256" key="1">
    <source>
        <dbReference type="ARBA" id="ARBA00022741"/>
    </source>
</evidence>
<dbReference type="InterPro" id="IPR050130">
    <property type="entry name" value="ClpA_ClpB"/>
</dbReference>
<dbReference type="InterPro" id="IPR027417">
    <property type="entry name" value="P-loop_NTPase"/>
</dbReference>
<evidence type="ECO:0000256" key="2">
    <source>
        <dbReference type="ARBA" id="ARBA00022840"/>
    </source>
</evidence>
<dbReference type="GO" id="GO:0005737">
    <property type="term" value="C:cytoplasm"/>
    <property type="evidence" value="ECO:0007669"/>
    <property type="project" value="TreeGrafter"/>
</dbReference>
<evidence type="ECO:0000256" key="3">
    <source>
        <dbReference type="SAM" id="MobiDB-lite"/>
    </source>
</evidence>
<dbReference type="Pfam" id="PF07724">
    <property type="entry name" value="AAA_2"/>
    <property type="match status" value="1"/>
</dbReference>